<comment type="caution">
    <text evidence="3">The sequence shown here is derived from an EMBL/GenBank/DDBJ whole genome shotgun (WGS) entry which is preliminary data.</text>
</comment>
<dbReference type="RefSeq" id="WP_342695229.1">
    <property type="nucleotide sequence ID" value="NZ_JBCGDO010000004.1"/>
</dbReference>
<keyword evidence="3" id="KW-0378">Hydrolase</keyword>
<accession>A0ABU9N3A4</accession>
<dbReference type="InterPro" id="IPR019079">
    <property type="entry name" value="Capsule_synth_CapA"/>
</dbReference>
<dbReference type="CDD" id="cd07381">
    <property type="entry name" value="MPP_CapA"/>
    <property type="match status" value="1"/>
</dbReference>
<dbReference type="GO" id="GO:0016787">
    <property type="term" value="F:hydrolase activity"/>
    <property type="evidence" value="ECO:0007669"/>
    <property type="project" value="UniProtKB-KW"/>
</dbReference>
<evidence type="ECO:0000313" key="3">
    <source>
        <dbReference type="EMBL" id="MEM0542008.1"/>
    </source>
</evidence>
<protein>
    <submittedName>
        <fullName evidence="3">CapA family protein</fullName>
        <ecNumber evidence="3">3.1.-.-</ecNumber>
    </submittedName>
</protein>
<dbReference type="PANTHER" id="PTHR33393:SF13">
    <property type="entry name" value="PGA BIOSYNTHESIS PROTEIN CAPA"/>
    <property type="match status" value="1"/>
</dbReference>
<dbReference type="InterPro" id="IPR029052">
    <property type="entry name" value="Metallo-depent_PP-like"/>
</dbReference>
<dbReference type="SUPFAM" id="SSF56300">
    <property type="entry name" value="Metallo-dependent phosphatases"/>
    <property type="match status" value="1"/>
</dbReference>
<dbReference type="EC" id="3.1.-.-" evidence="3"/>
<gene>
    <name evidence="3" type="ORF">WFZ85_05240</name>
</gene>
<name>A0ABU9N3A4_9FLAO</name>
<feature type="domain" description="Capsule synthesis protein CapA" evidence="2">
    <location>
        <begin position="3"/>
        <end position="239"/>
    </location>
</feature>
<organism evidence="3 4">
    <name type="scientific">Flavobacterium aureirubrum</name>
    <dbReference type="NCBI Taxonomy" id="3133147"/>
    <lineage>
        <taxon>Bacteria</taxon>
        <taxon>Pseudomonadati</taxon>
        <taxon>Bacteroidota</taxon>
        <taxon>Flavobacteriia</taxon>
        <taxon>Flavobacteriales</taxon>
        <taxon>Flavobacteriaceae</taxon>
        <taxon>Flavobacterium</taxon>
    </lineage>
</organism>
<dbReference type="InterPro" id="IPR052169">
    <property type="entry name" value="CW_Biosynth-Accessory"/>
</dbReference>
<dbReference type="Proteomes" id="UP001460072">
    <property type="component" value="Unassembled WGS sequence"/>
</dbReference>
<sequence length="377" mass="43604">MIKIGFTGDFCPWLRVEQQFKANNWKPLFESVQPFFTQNDLNILDLECPLTTANAPIEKTGPHIKAAPETAEILHHLNCKVVATANNHFKDYGWQGMKETYDTLSKHGIKWLGSGQNFEEASKIFYWQKDDLNFAFINVAENEWSTTDDSSPGCHSMDLVTVFNQIQEAKKQADFVIIIAHGGHEHYELPSPRMKKWYRFFVDAGATAVIGHHTHIFSGYEVYKNSPIFYSLGNFCFDWNGLQNLPWNKGMMVSLHFEKNKPVAFDIAYFTQNNAKLGLYLLLKEDKEIVQKKVEEINAIIQDDFLLEKKFNDYIETWKPVMNTWLQPYRGNYLPGLYKKGLLPSLLSKSKILLYSNLMRCEAHRDILLGTLKNKKK</sequence>
<comment type="similarity">
    <text evidence="1">Belongs to the CapA family.</text>
</comment>
<dbReference type="Pfam" id="PF09587">
    <property type="entry name" value="PGA_cap"/>
    <property type="match status" value="1"/>
</dbReference>
<dbReference type="EMBL" id="JBCGDO010000004">
    <property type="protein sequence ID" value="MEM0542008.1"/>
    <property type="molecule type" value="Genomic_DNA"/>
</dbReference>
<dbReference type="SMART" id="SM00854">
    <property type="entry name" value="PGA_cap"/>
    <property type="match status" value="1"/>
</dbReference>
<keyword evidence="4" id="KW-1185">Reference proteome</keyword>
<evidence type="ECO:0000313" key="4">
    <source>
        <dbReference type="Proteomes" id="UP001460072"/>
    </source>
</evidence>
<reference evidence="3 4" key="1">
    <citation type="submission" date="2024-03" db="EMBL/GenBank/DDBJ databases">
        <title>Two novel species of the genus Flavobacterium exhibiting potentially degradation of complex polysaccharides.</title>
        <authorList>
            <person name="Lian X."/>
        </authorList>
    </citation>
    <scope>NUCLEOTIDE SEQUENCE [LARGE SCALE GENOMIC DNA]</scope>
    <source>
        <strain evidence="4">j3</strain>
    </source>
</reference>
<evidence type="ECO:0000256" key="1">
    <source>
        <dbReference type="ARBA" id="ARBA00005662"/>
    </source>
</evidence>
<dbReference type="PANTHER" id="PTHR33393">
    <property type="entry name" value="POLYGLUTAMINE SYNTHESIS ACCESSORY PROTEIN RV0574C-RELATED"/>
    <property type="match status" value="1"/>
</dbReference>
<proteinExistence type="inferred from homology"/>
<dbReference type="Gene3D" id="3.60.21.10">
    <property type="match status" value="1"/>
</dbReference>
<evidence type="ECO:0000259" key="2">
    <source>
        <dbReference type="SMART" id="SM00854"/>
    </source>
</evidence>